<sequence length="432" mass="49631">MSGQLRLVKGKSLFGLATRSCIVGQHKPISSAAVLWQHGVSLAIYSSKKSLLATISIRHYSLKSNDANLPGDDKFEQNVPTSHSIKSLKSTKVLPKTSKNIESNEDNSHKLKKAKLLELQKLKKTKTLNALKLNKVKMLKALKLEETKHATQAKDRKLKQAKLQKLKEAKQVKLQKLKEAKLLKAQKLKEAKLLKAQKLKASKQAKNLKLKEAKQKKLNALKKLELRKKLTSTKRLVVPIRTRSTYLLYIIDEYKKMMNDPTYITNPNNLDQSITNISTVWKNKTEAEKLEYDQKFKPVKEQISTEYYKWWDNVDKKLIKLENSRRRSLNKIRKLDGKNSIAMLVHPRAPKRPSSASMLVHPRAPKRPSSACAIFVKDLKELNNPDAPTRLIDFIKYAAAKWNRLTESEKDVYKHKFKAAFKLYSETNNKYV</sequence>
<dbReference type="SMART" id="SM00398">
    <property type="entry name" value="HMG"/>
    <property type="match status" value="2"/>
</dbReference>
<accession>A0A2T9YA90</accession>
<proteinExistence type="predicted"/>
<feature type="domain" description="HMG box" evidence="3">
    <location>
        <begin position="239"/>
        <end position="311"/>
    </location>
</feature>
<gene>
    <name evidence="4" type="ORF">BB561_005471</name>
</gene>
<keyword evidence="5" id="KW-1185">Reference proteome</keyword>
<comment type="caution">
    <text evidence="4">The sequence shown here is derived from an EMBL/GenBank/DDBJ whole genome shotgun (WGS) entry which is preliminary data.</text>
</comment>
<dbReference type="InterPro" id="IPR009071">
    <property type="entry name" value="HMG_box_dom"/>
</dbReference>
<feature type="DNA-binding region" description="HMG box" evidence="1">
    <location>
        <begin position="365"/>
        <end position="432"/>
    </location>
</feature>
<dbReference type="SUPFAM" id="SSF47095">
    <property type="entry name" value="HMG-box"/>
    <property type="match status" value="2"/>
</dbReference>
<evidence type="ECO:0000313" key="4">
    <source>
        <dbReference type="EMBL" id="PVU89234.1"/>
    </source>
</evidence>
<feature type="domain" description="HMG box" evidence="3">
    <location>
        <begin position="365"/>
        <end position="432"/>
    </location>
</feature>
<dbReference type="GO" id="GO:0003677">
    <property type="term" value="F:DNA binding"/>
    <property type="evidence" value="ECO:0007669"/>
    <property type="project" value="UniProtKB-UniRule"/>
</dbReference>
<dbReference type="InterPro" id="IPR036910">
    <property type="entry name" value="HMG_box_dom_sf"/>
</dbReference>
<dbReference type="PROSITE" id="PS50118">
    <property type="entry name" value="HMG_BOX_2"/>
    <property type="match status" value="2"/>
</dbReference>
<organism evidence="4 5">
    <name type="scientific">Smittium simulii</name>
    <dbReference type="NCBI Taxonomy" id="133385"/>
    <lineage>
        <taxon>Eukaryota</taxon>
        <taxon>Fungi</taxon>
        <taxon>Fungi incertae sedis</taxon>
        <taxon>Zoopagomycota</taxon>
        <taxon>Kickxellomycotina</taxon>
        <taxon>Harpellomycetes</taxon>
        <taxon>Harpellales</taxon>
        <taxon>Legeriomycetaceae</taxon>
        <taxon>Smittium</taxon>
    </lineage>
</organism>
<dbReference type="GO" id="GO:0005634">
    <property type="term" value="C:nucleus"/>
    <property type="evidence" value="ECO:0007669"/>
    <property type="project" value="UniProtKB-UniRule"/>
</dbReference>
<keyword evidence="2" id="KW-0175">Coiled coil</keyword>
<keyword evidence="1" id="KW-0238">DNA-binding</keyword>
<evidence type="ECO:0000256" key="1">
    <source>
        <dbReference type="PROSITE-ProRule" id="PRU00267"/>
    </source>
</evidence>
<dbReference type="STRING" id="133385.A0A2T9YA90"/>
<dbReference type="Proteomes" id="UP000245383">
    <property type="component" value="Unassembled WGS sequence"/>
</dbReference>
<name>A0A2T9YA90_9FUNG</name>
<feature type="DNA-binding region" description="HMG box" evidence="1">
    <location>
        <begin position="239"/>
        <end position="311"/>
    </location>
</feature>
<dbReference type="AlphaFoldDB" id="A0A2T9YA90"/>
<dbReference type="Pfam" id="PF09011">
    <property type="entry name" value="HMG_box_2"/>
    <property type="match status" value="1"/>
</dbReference>
<protein>
    <recommendedName>
        <fullName evidence="3">HMG box domain-containing protein</fullName>
    </recommendedName>
</protein>
<keyword evidence="1" id="KW-0539">Nucleus</keyword>
<dbReference type="EMBL" id="MBFR01000329">
    <property type="protein sequence ID" value="PVU89234.1"/>
    <property type="molecule type" value="Genomic_DNA"/>
</dbReference>
<evidence type="ECO:0000313" key="5">
    <source>
        <dbReference type="Proteomes" id="UP000245383"/>
    </source>
</evidence>
<reference evidence="4 5" key="1">
    <citation type="journal article" date="2018" name="MBio">
        <title>Comparative Genomics Reveals the Core Gene Toolbox for the Fungus-Insect Symbiosis.</title>
        <authorList>
            <person name="Wang Y."/>
            <person name="Stata M."/>
            <person name="Wang W."/>
            <person name="Stajich J.E."/>
            <person name="White M.M."/>
            <person name="Moncalvo J.M."/>
        </authorList>
    </citation>
    <scope>NUCLEOTIDE SEQUENCE [LARGE SCALE GENOMIC DNA]</scope>
    <source>
        <strain evidence="4 5">SWE-8-4</strain>
    </source>
</reference>
<feature type="coiled-coil region" evidence="2">
    <location>
        <begin position="160"/>
        <end position="227"/>
    </location>
</feature>
<dbReference type="Gene3D" id="1.10.30.10">
    <property type="entry name" value="High mobility group box domain"/>
    <property type="match status" value="2"/>
</dbReference>
<evidence type="ECO:0000256" key="2">
    <source>
        <dbReference type="SAM" id="Coils"/>
    </source>
</evidence>
<evidence type="ECO:0000259" key="3">
    <source>
        <dbReference type="PROSITE" id="PS50118"/>
    </source>
</evidence>